<proteinExistence type="predicted"/>
<gene>
    <name evidence="1" type="ORF">IC230_26950</name>
</gene>
<dbReference type="RefSeq" id="WP_191042181.1">
    <property type="nucleotide sequence ID" value="NZ_JACXAA010000013.1"/>
</dbReference>
<dbReference type="EMBL" id="JACXAA010000013">
    <property type="protein sequence ID" value="MBD2756555.1"/>
    <property type="molecule type" value="Genomic_DNA"/>
</dbReference>
<evidence type="ECO:0000313" key="1">
    <source>
        <dbReference type="EMBL" id="MBD2756555.1"/>
    </source>
</evidence>
<reference evidence="1" key="1">
    <citation type="submission" date="2020-09" db="EMBL/GenBank/DDBJ databases">
        <authorList>
            <person name="Kim M.K."/>
        </authorList>
    </citation>
    <scope>NUCLEOTIDE SEQUENCE</scope>
    <source>
        <strain evidence="1">BT704</strain>
    </source>
</reference>
<sequence length="67" mass="7646">MSFDLPVASAVYADKVYNHYAQEALLAQAAGIAFQPIRRSNSRHADNTYCINWLRQQARHHIETDIS</sequence>
<dbReference type="AlphaFoldDB" id="A0A927B6W0"/>
<evidence type="ECO:0000313" key="2">
    <source>
        <dbReference type="Proteomes" id="UP000653797"/>
    </source>
</evidence>
<dbReference type="Proteomes" id="UP000653797">
    <property type="component" value="Unassembled WGS sequence"/>
</dbReference>
<name>A0A927B6W0_9BACT</name>
<accession>A0A927B6W0</accession>
<protein>
    <recommendedName>
        <fullName evidence="3">Transposase</fullName>
    </recommendedName>
</protein>
<organism evidence="1 2">
    <name type="scientific">Spirosoma validum</name>
    <dbReference type="NCBI Taxonomy" id="2771355"/>
    <lineage>
        <taxon>Bacteria</taxon>
        <taxon>Pseudomonadati</taxon>
        <taxon>Bacteroidota</taxon>
        <taxon>Cytophagia</taxon>
        <taxon>Cytophagales</taxon>
        <taxon>Cytophagaceae</taxon>
        <taxon>Spirosoma</taxon>
    </lineage>
</organism>
<evidence type="ECO:0008006" key="3">
    <source>
        <dbReference type="Google" id="ProtNLM"/>
    </source>
</evidence>
<comment type="caution">
    <text evidence="1">The sequence shown here is derived from an EMBL/GenBank/DDBJ whole genome shotgun (WGS) entry which is preliminary data.</text>
</comment>
<keyword evidence="2" id="KW-1185">Reference proteome</keyword>